<dbReference type="EMBL" id="FUEG01000001">
    <property type="protein sequence ID" value="SJK98740.1"/>
    <property type="molecule type" value="Genomic_DNA"/>
</dbReference>
<dbReference type="AlphaFoldDB" id="A0A284QQL6"/>
<organism evidence="3 4">
    <name type="scientific">Armillaria ostoyae</name>
    <name type="common">Armillaria root rot fungus</name>
    <dbReference type="NCBI Taxonomy" id="47428"/>
    <lineage>
        <taxon>Eukaryota</taxon>
        <taxon>Fungi</taxon>
        <taxon>Dikarya</taxon>
        <taxon>Basidiomycota</taxon>
        <taxon>Agaricomycotina</taxon>
        <taxon>Agaricomycetes</taxon>
        <taxon>Agaricomycetidae</taxon>
        <taxon>Agaricales</taxon>
        <taxon>Marasmiineae</taxon>
        <taxon>Physalacriaceae</taxon>
        <taxon>Armillaria</taxon>
    </lineage>
</organism>
<evidence type="ECO:0000313" key="3">
    <source>
        <dbReference type="EMBL" id="SJK98740.1"/>
    </source>
</evidence>
<evidence type="ECO:0000256" key="1">
    <source>
        <dbReference type="SAM" id="MobiDB-lite"/>
    </source>
</evidence>
<dbReference type="InterPro" id="IPR012337">
    <property type="entry name" value="RNaseH-like_sf"/>
</dbReference>
<name>A0A284QQL6_ARMOS</name>
<dbReference type="OMA" id="WTSINSH"/>
<evidence type="ECO:0000313" key="4">
    <source>
        <dbReference type="Proteomes" id="UP000219338"/>
    </source>
</evidence>
<reference evidence="4" key="1">
    <citation type="journal article" date="2017" name="Nat. Ecol. Evol.">
        <title>Genome expansion and lineage-specific genetic innovations in the forest pathogenic fungi Armillaria.</title>
        <authorList>
            <person name="Sipos G."/>
            <person name="Prasanna A.N."/>
            <person name="Walter M.C."/>
            <person name="O'Connor E."/>
            <person name="Balint B."/>
            <person name="Krizsan K."/>
            <person name="Kiss B."/>
            <person name="Hess J."/>
            <person name="Varga T."/>
            <person name="Slot J."/>
            <person name="Riley R."/>
            <person name="Boka B."/>
            <person name="Rigling D."/>
            <person name="Barry K."/>
            <person name="Lee J."/>
            <person name="Mihaltcheva S."/>
            <person name="LaButti K."/>
            <person name="Lipzen A."/>
            <person name="Waldron R."/>
            <person name="Moloney N.M."/>
            <person name="Sperisen C."/>
            <person name="Kredics L."/>
            <person name="Vagvoelgyi C."/>
            <person name="Patrignani A."/>
            <person name="Fitzpatrick D."/>
            <person name="Nagy I."/>
            <person name="Doyle S."/>
            <person name="Anderson J.B."/>
            <person name="Grigoriev I.V."/>
            <person name="Gueldener U."/>
            <person name="Muensterkoetter M."/>
            <person name="Nagy L.G."/>
        </authorList>
    </citation>
    <scope>NUCLEOTIDE SEQUENCE [LARGE SCALE GENOMIC DNA]</scope>
    <source>
        <strain evidence="4">C18/9</strain>
    </source>
</reference>
<accession>A0A284QQL6</accession>
<dbReference type="OrthoDB" id="2423954at2759"/>
<dbReference type="Pfam" id="PF04937">
    <property type="entry name" value="DUF659"/>
    <property type="match status" value="1"/>
</dbReference>
<protein>
    <recommendedName>
        <fullName evidence="2">DUF659 domain-containing protein</fullName>
    </recommendedName>
</protein>
<feature type="region of interest" description="Disordered" evidence="1">
    <location>
        <begin position="189"/>
        <end position="208"/>
    </location>
</feature>
<sequence length="472" mass="53031">MPPKPTNNHRWWHDCFEDHPHFSLKRPEASQSGKCKVICIPCLNMRIGEVMLTDEQEVSNGQRQEVRTVGDIKLMLFSTNGNSAVPHEWLRARADTLLKHLRDCPRQPPAVCDRARNELESRSPVKHMRCPPMPVNMIPTHPFQLSHPTPSHPTSSFISPGLYPESTGLLSHPDIGPLISQPSSSSSSFLAPHSSLSRAPSVAPSDSVSAVGSRRSLYSLDDESLEHFPSKRARHSISRQASFTLKRLSSAGFSLSWVENPEWIAFCEDFIPAAKVPSRKVVTNHLLSTTLDAMRASVRHEAAGQSITAQCDGWSGENHHHYIAFMVTVNGKVQTVLVHDASNERKTAAKLFERMIEVINNLENKWGVHVIVFTTDASGESRKARKLLARRLPHLITPDCYAHEINLIVRDYFKADQDFLLYSPLATELITWLRSKTFLLALIREAQLRKGASMVTVIRAVITRWTAHYLAF</sequence>
<keyword evidence="4" id="KW-1185">Reference proteome</keyword>
<dbReference type="STRING" id="47428.A0A284QQL6"/>
<evidence type="ECO:0000259" key="2">
    <source>
        <dbReference type="Pfam" id="PF04937"/>
    </source>
</evidence>
<gene>
    <name evidence="3" type="ORF">ARMOST_02009</name>
</gene>
<dbReference type="SUPFAM" id="SSF53098">
    <property type="entry name" value="Ribonuclease H-like"/>
    <property type="match status" value="1"/>
</dbReference>
<feature type="domain" description="DUF659" evidence="2">
    <location>
        <begin position="288"/>
        <end position="415"/>
    </location>
</feature>
<dbReference type="Proteomes" id="UP000219338">
    <property type="component" value="Unassembled WGS sequence"/>
</dbReference>
<dbReference type="InterPro" id="IPR007021">
    <property type="entry name" value="DUF659"/>
</dbReference>
<proteinExistence type="predicted"/>